<sequence>MNAQFTPEKSKKKRGRPTTRSARNVRENLISAARACFIEKNYQQITTREIAARANSTMAMIHYYFGNKEGLFQAMFVETFEPLRQMTRQGVENPPETFSEFFRQYYALMTEYPGFVVVILKCMLFENGPLEENFIHQHMREKAEPMEKMLMKMQEKGVINPDMDTKMLHISIISLMNMPFLMEPNLEATLDIRPDKEFWQKMAEHQCILLEQGCLKRGQA</sequence>
<dbReference type="Pfam" id="PF00440">
    <property type="entry name" value="TetR_N"/>
    <property type="match status" value="1"/>
</dbReference>
<dbReference type="Gene3D" id="1.10.357.10">
    <property type="entry name" value="Tetracycline Repressor, domain 2"/>
    <property type="match status" value="1"/>
</dbReference>
<dbReference type="InterPro" id="IPR036271">
    <property type="entry name" value="Tet_transcr_reg_TetR-rel_C_sf"/>
</dbReference>
<dbReference type="PRINTS" id="PR00455">
    <property type="entry name" value="HTHTETR"/>
</dbReference>
<protein>
    <submittedName>
        <fullName evidence="5">TetR/AcrR family transcriptional regulator</fullName>
    </submittedName>
</protein>
<gene>
    <name evidence="5" type="ORF">H4O21_15080</name>
</gene>
<organism evidence="5 6">
    <name type="scientific">Oceanospirillum sediminis</name>
    <dbReference type="NCBI Taxonomy" id="2760088"/>
    <lineage>
        <taxon>Bacteria</taxon>
        <taxon>Pseudomonadati</taxon>
        <taxon>Pseudomonadota</taxon>
        <taxon>Gammaproteobacteria</taxon>
        <taxon>Oceanospirillales</taxon>
        <taxon>Oceanospirillaceae</taxon>
        <taxon>Oceanospirillum</taxon>
    </lineage>
</organism>
<dbReference type="EMBL" id="JACJFM010000021">
    <property type="protein sequence ID" value="MBB1487928.1"/>
    <property type="molecule type" value="Genomic_DNA"/>
</dbReference>
<feature type="domain" description="HTH tetR-type" evidence="4">
    <location>
        <begin position="23"/>
        <end position="83"/>
    </location>
</feature>
<dbReference type="PROSITE" id="PS50977">
    <property type="entry name" value="HTH_TETR_2"/>
    <property type="match status" value="1"/>
</dbReference>
<feature type="region of interest" description="Disordered" evidence="3">
    <location>
        <begin position="1"/>
        <end position="21"/>
    </location>
</feature>
<evidence type="ECO:0000313" key="6">
    <source>
        <dbReference type="Proteomes" id="UP000565262"/>
    </source>
</evidence>
<evidence type="ECO:0000256" key="2">
    <source>
        <dbReference type="PROSITE-ProRule" id="PRU00335"/>
    </source>
</evidence>
<dbReference type="SUPFAM" id="SSF48498">
    <property type="entry name" value="Tetracyclin repressor-like, C-terminal domain"/>
    <property type="match status" value="1"/>
</dbReference>
<accession>A0A839ISG9</accession>
<keyword evidence="1 2" id="KW-0238">DNA-binding</keyword>
<dbReference type="SUPFAM" id="SSF46689">
    <property type="entry name" value="Homeodomain-like"/>
    <property type="match status" value="1"/>
</dbReference>
<proteinExistence type="predicted"/>
<dbReference type="PANTHER" id="PTHR30328">
    <property type="entry name" value="TRANSCRIPTIONAL REPRESSOR"/>
    <property type="match status" value="1"/>
</dbReference>
<feature type="DNA-binding region" description="H-T-H motif" evidence="2">
    <location>
        <begin position="46"/>
        <end position="65"/>
    </location>
</feature>
<keyword evidence="6" id="KW-1185">Reference proteome</keyword>
<dbReference type="InterPro" id="IPR050109">
    <property type="entry name" value="HTH-type_TetR-like_transc_reg"/>
</dbReference>
<dbReference type="Proteomes" id="UP000565262">
    <property type="component" value="Unassembled WGS sequence"/>
</dbReference>
<reference evidence="5 6" key="1">
    <citation type="submission" date="2020-08" db="EMBL/GenBank/DDBJ databases">
        <title>Oceanospirillum sp. nov. isolated from marine sediment.</title>
        <authorList>
            <person name="Ji X."/>
        </authorList>
    </citation>
    <scope>NUCLEOTIDE SEQUENCE [LARGE SCALE GENOMIC DNA]</scope>
    <source>
        <strain evidence="5 6">D5</strain>
    </source>
</reference>
<dbReference type="GO" id="GO:0003677">
    <property type="term" value="F:DNA binding"/>
    <property type="evidence" value="ECO:0007669"/>
    <property type="project" value="UniProtKB-UniRule"/>
</dbReference>
<dbReference type="AlphaFoldDB" id="A0A839ISG9"/>
<dbReference type="PANTHER" id="PTHR30328:SF54">
    <property type="entry name" value="HTH-TYPE TRANSCRIPTIONAL REPRESSOR SCO4008"/>
    <property type="match status" value="1"/>
</dbReference>
<name>A0A839ISG9_9GAMM</name>
<comment type="caution">
    <text evidence="5">The sequence shown here is derived from an EMBL/GenBank/DDBJ whole genome shotgun (WGS) entry which is preliminary data.</text>
</comment>
<evidence type="ECO:0000256" key="3">
    <source>
        <dbReference type="SAM" id="MobiDB-lite"/>
    </source>
</evidence>
<dbReference type="RefSeq" id="WP_182809707.1">
    <property type="nucleotide sequence ID" value="NZ_JACJFM010000021.1"/>
</dbReference>
<evidence type="ECO:0000256" key="1">
    <source>
        <dbReference type="ARBA" id="ARBA00023125"/>
    </source>
</evidence>
<dbReference type="InterPro" id="IPR009057">
    <property type="entry name" value="Homeodomain-like_sf"/>
</dbReference>
<dbReference type="InterPro" id="IPR001647">
    <property type="entry name" value="HTH_TetR"/>
</dbReference>
<evidence type="ECO:0000259" key="4">
    <source>
        <dbReference type="PROSITE" id="PS50977"/>
    </source>
</evidence>
<evidence type="ECO:0000313" key="5">
    <source>
        <dbReference type="EMBL" id="MBB1487928.1"/>
    </source>
</evidence>